<dbReference type="InterPro" id="IPR001478">
    <property type="entry name" value="PDZ"/>
</dbReference>
<dbReference type="EC" id="3.4.21.-" evidence="6"/>
<dbReference type="EMBL" id="JBHTBL010000004">
    <property type="protein sequence ID" value="MFC7324112.1"/>
    <property type="molecule type" value="Genomic_DNA"/>
</dbReference>
<proteinExistence type="inferred from homology"/>
<dbReference type="InterPro" id="IPR009003">
    <property type="entry name" value="Peptidase_S1_PA"/>
</dbReference>
<dbReference type="InterPro" id="IPR006311">
    <property type="entry name" value="TAT_signal"/>
</dbReference>
<dbReference type="InterPro" id="IPR001940">
    <property type="entry name" value="Peptidase_S1C"/>
</dbReference>
<evidence type="ECO:0000256" key="2">
    <source>
        <dbReference type="ARBA" id="ARBA00022670"/>
    </source>
</evidence>
<comment type="caution">
    <text evidence="6">The sequence shown here is derived from an EMBL/GenBank/DDBJ whole genome shotgun (WGS) entry which is preliminary data.</text>
</comment>
<protein>
    <submittedName>
        <fullName evidence="6">S1C family serine protease</fullName>
        <ecNumber evidence="6">3.4.21.-</ecNumber>
    </submittedName>
</protein>
<keyword evidence="7" id="KW-1185">Reference proteome</keyword>
<dbReference type="PRINTS" id="PR00834">
    <property type="entry name" value="PROTEASES2C"/>
</dbReference>
<dbReference type="AlphaFoldDB" id="A0ABD6AIS1"/>
<dbReference type="SUPFAM" id="SSF50494">
    <property type="entry name" value="Trypsin-like serine proteases"/>
    <property type="match status" value="1"/>
</dbReference>
<sequence>MNRTRREVLCGGAVTLFGATAGCLGATDDASPPGDAVSAARPQVEPPLDDADAAGYDEVYDAVAPSVARVRTYVERRDTVFGPTEGGPAGQGSGFLYDADHLITNDHVIGDPDTIRVQAADETWLDATVVGRDPYSDLAVVELDGELPGDPLPVATDLPPIGTEVLVVGAPLGLEGSATQGIVSGRNRTIPASSTARGRFSIADAIQTDAALNPGNSGGPIVTLDGTVIGVATATRGVNLGFGVSARLVNRVVPRLIETGSYEHSYLGVSVLPVDPLLAAGNGLAEARGVYVVDVADGGPADGALRGADGETTVEGATVPTGGDTVVALDGAPIAERADLAQYLALETRPGDAVAVTVVRDGAEETVDVTLGSRPEP</sequence>
<evidence type="ECO:0000256" key="3">
    <source>
        <dbReference type="ARBA" id="ARBA00022801"/>
    </source>
</evidence>
<dbReference type="RefSeq" id="WP_256408488.1">
    <property type="nucleotide sequence ID" value="NZ_JANHDN010000003.1"/>
</dbReference>
<reference evidence="6 7" key="1">
    <citation type="journal article" date="2019" name="Int. J. Syst. Evol. Microbiol.">
        <title>The Global Catalogue of Microorganisms (GCM) 10K type strain sequencing project: providing services to taxonomists for standard genome sequencing and annotation.</title>
        <authorList>
            <consortium name="The Broad Institute Genomics Platform"/>
            <consortium name="The Broad Institute Genome Sequencing Center for Infectious Disease"/>
            <person name="Wu L."/>
            <person name="Ma J."/>
        </authorList>
    </citation>
    <scope>NUCLEOTIDE SEQUENCE [LARGE SCALE GENOMIC DNA]</scope>
    <source>
        <strain evidence="6 7">CGMCC 1.12554</strain>
    </source>
</reference>
<evidence type="ECO:0000256" key="4">
    <source>
        <dbReference type="SAM" id="MobiDB-lite"/>
    </source>
</evidence>
<feature type="domain" description="PDZ" evidence="5">
    <location>
        <begin position="266"/>
        <end position="371"/>
    </location>
</feature>
<dbReference type="Pfam" id="PF13180">
    <property type="entry name" value="PDZ_2"/>
    <property type="match status" value="1"/>
</dbReference>
<gene>
    <name evidence="6" type="ORF">ACFQMF_05885</name>
</gene>
<organism evidence="6 7">
    <name type="scientific">Halorubrum rutilum</name>
    <dbReference type="NCBI Taxonomy" id="1364933"/>
    <lineage>
        <taxon>Archaea</taxon>
        <taxon>Methanobacteriati</taxon>
        <taxon>Methanobacteriota</taxon>
        <taxon>Stenosarchaea group</taxon>
        <taxon>Halobacteria</taxon>
        <taxon>Halobacteriales</taxon>
        <taxon>Haloferacaceae</taxon>
        <taxon>Halorubrum</taxon>
    </lineage>
</organism>
<evidence type="ECO:0000313" key="6">
    <source>
        <dbReference type="EMBL" id="MFC7324112.1"/>
    </source>
</evidence>
<dbReference type="Pfam" id="PF13365">
    <property type="entry name" value="Trypsin_2"/>
    <property type="match status" value="1"/>
</dbReference>
<feature type="region of interest" description="Disordered" evidence="4">
    <location>
        <begin position="30"/>
        <end position="52"/>
    </location>
</feature>
<comment type="similarity">
    <text evidence="1">Belongs to the peptidase S1C family.</text>
</comment>
<dbReference type="Gene3D" id="2.30.42.10">
    <property type="match status" value="1"/>
</dbReference>
<dbReference type="InterPro" id="IPR043504">
    <property type="entry name" value="Peptidase_S1_PA_chymotrypsin"/>
</dbReference>
<dbReference type="SUPFAM" id="SSF50156">
    <property type="entry name" value="PDZ domain-like"/>
    <property type="match status" value="1"/>
</dbReference>
<dbReference type="GO" id="GO:0008233">
    <property type="term" value="F:peptidase activity"/>
    <property type="evidence" value="ECO:0007669"/>
    <property type="project" value="UniProtKB-KW"/>
</dbReference>
<dbReference type="PANTHER" id="PTHR43343:SF3">
    <property type="entry name" value="PROTEASE DO-LIKE 8, CHLOROPLASTIC"/>
    <property type="match status" value="1"/>
</dbReference>
<dbReference type="PROSITE" id="PS51257">
    <property type="entry name" value="PROKAR_LIPOPROTEIN"/>
    <property type="match status" value="1"/>
</dbReference>
<dbReference type="Gene3D" id="2.40.10.10">
    <property type="entry name" value="Trypsin-like serine proteases"/>
    <property type="match status" value="2"/>
</dbReference>
<evidence type="ECO:0000259" key="5">
    <source>
        <dbReference type="Pfam" id="PF13180"/>
    </source>
</evidence>
<dbReference type="PROSITE" id="PS51318">
    <property type="entry name" value="TAT"/>
    <property type="match status" value="1"/>
</dbReference>
<accession>A0ABD6AIS1</accession>
<dbReference type="GO" id="GO:0006508">
    <property type="term" value="P:proteolysis"/>
    <property type="evidence" value="ECO:0007669"/>
    <property type="project" value="UniProtKB-KW"/>
</dbReference>
<dbReference type="PANTHER" id="PTHR43343">
    <property type="entry name" value="PEPTIDASE S12"/>
    <property type="match status" value="1"/>
</dbReference>
<dbReference type="InterPro" id="IPR051201">
    <property type="entry name" value="Chloro_Bact_Ser_Proteases"/>
</dbReference>
<dbReference type="InterPro" id="IPR036034">
    <property type="entry name" value="PDZ_sf"/>
</dbReference>
<dbReference type="Proteomes" id="UP001596545">
    <property type="component" value="Unassembled WGS sequence"/>
</dbReference>
<evidence type="ECO:0000256" key="1">
    <source>
        <dbReference type="ARBA" id="ARBA00010541"/>
    </source>
</evidence>
<evidence type="ECO:0000313" key="7">
    <source>
        <dbReference type="Proteomes" id="UP001596545"/>
    </source>
</evidence>
<name>A0ABD6AIS1_9EURY</name>
<keyword evidence="2 6" id="KW-0645">Protease</keyword>
<keyword evidence="3 6" id="KW-0378">Hydrolase</keyword>